<proteinExistence type="predicted"/>
<evidence type="ECO:0000313" key="3">
    <source>
        <dbReference type="EMBL" id="CAE0359863.1"/>
    </source>
</evidence>
<evidence type="ECO:0008006" key="4">
    <source>
        <dbReference type="Google" id="ProtNLM"/>
    </source>
</evidence>
<feature type="transmembrane region" description="Helical" evidence="2">
    <location>
        <begin position="96"/>
        <end position="120"/>
    </location>
</feature>
<reference evidence="3" key="1">
    <citation type="submission" date="2021-01" db="EMBL/GenBank/DDBJ databases">
        <authorList>
            <person name="Corre E."/>
            <person name="Pelletier E."/>
            <person name="Niang G."/>
            <person name="Scheremetjew M."/>
            <person name="Finn R."/>
            <person name="Kale V."/>
            <person name="Holt S."/>
            <person name="Cochrane G."/>
            <person name="Meng A."/>
            <person name="Brown T."/>
            <person name="Cohen L."/>
        </authorList>
    </citation>
    <scope>NUCLEOTIDE SEQUENCE</scope>
    <source>
        <strain evidence="3">CCMP1510</strain>
    </source>
</reference>
<dbReference type="Gene3D" id="3.20.20.190">
    <property type="entry name" value="Phosphatidylinositol (PI) phosphodiesterase"/>
    <property type="match status" value="1"/>
</dbReference>
<protein>
    <recommendedName>
        <fullName evidence="4">Phosphatidylinositol-specific phospholipase C X domain-containing protein</fullName>
    </recommendedName>
</protein>
<gene>
    <name evidence="3" type="ORF">ALAG00032_LOCUS592</name>
</gene>
<dbReference type="EMBL" id="HBIJ01000808">
    <property type="protein sequence ID" value="CAE0359863.1"/>
    <property type="molecule type" value="Transcribed_RNA"/>
</dbReference>
<evidence type="ECO:0000256" key="1">
    <source>
        <dbReference type="SAM" id="MobiDB-lite"/>
    </source>
</evidence>
<dbReference type="GO" id="GO:0008081">
    <property type="term" value="F:phosphoric diester hydrolase activity"/>
    <property type="evidence" value="ECO:0007669"/>
    <property type="project" value="InterPro"/>
</dbReference>
<feature type="compositionally biased region" description="Low complexity" evidence="1">
    <location>
        <begin position="29"/>
        <end position="38"/>
    </location>
</feature>
<keyword evidence="2" id="KW-0472">Membrane</keyword>
<dbReference type="GO" id="GO:0006629">
    <property type="term" value="P:lipid metabolic process"/>
    <property type="evidence" value="ECO:0007669"/>
    <property type="project" value="InterPro"/>
</dbReference>
<keyword evidence="2" id="KW-0812">Transmembrane</keyword>
<dbReference type="SUPFAM" id="SSF51695">
    <property type="entry name" value="PLC-like phosphodiesterases"/>
    <property type="match status" value="1"/>
</dbReference>
<sequence length="552" mass="62769">MKSKSSSLQLAHQHEICLERLLPSVSSSDDLYPSSSNSRLIPRTPPKSPSPFCSGENSPFLRRSSFHSEGIRKIPKLPAISAVRRGIYSSPTRQKWYRVVTIITFLLFIFAVALSIDVMYTDPRRDIESCTPVRSPDKGEWRQALHLYERHRASNKKNKQNISSFTTQNSLRQSDLIFWGSHNSYHRAPASSSFPFLGALVPSWDYSHSALRKQLESGARHLELDVHIDAELRLATVYHVPSLDSRTRCYCLQSCAQVLLDWSKSRNGQHSLVFILLEPKGARSLFEDFRARSRGFGTDSTQTRKVLKVLDDALLQTFNQNPQALLTPYDLLTDEHHTLVESISSRGWPEHDALVGKFAFALLDSTPNLALARAYLRDGIRHDAPIFTMATHLDQLLPGYRLLINSHHRSLTLSLQNASKYWRQHKNRYPITNSESEQNQVAQLPPPRLDAVILKLDNPKRADFFEDCRTAVQKGFLVRTRANTMRRPNDDLRFSLAIKSGAQLVSFEADAASHWQIFLNHASSQKHDICSCDNIALENSKRKCNIHKPPCL</sequence>
<name>A0A7S3NDG4_9STRA</name>
<dbReference type="InterPro" id="IPR017946">
    <property type="entry name" value="PLC-like_Pdiesterase_TIM-brl"/>
</dbReference>
<dbReference type="Pfam" id="PF16670">
    <property type="entry name" value="PI-PLC-C1"/>
    <property type="match status" value="2"/>
</dbReference>
<accession>A0A7S3NDG4</accession>
<organism evidence="3">
    <name type="scientific">Aureoumbra lagunensis</name>
    <dbReference type="NCBI Taxonomy" id="44058"/>
    <lineage>
        <taxon>Eukaryota</taxon>
        <taxon>Sar</taxon>
        <taxon>Stramenopiles</taxon>
        <taxon>Ochrophyta</taxon>
        <taxon>Pelagophyceae</taxon>
        <taxon>Pelagomonadales</taxon>
        <taxon>Aureoumbra</taxon>
    </lineage>
</organism>
<feature type="region of interest" description="Disordered" evidence="1">
    <location>
        <begin position="29"/>
        <end position="56"/>
    </location>
</feature>
<keyword evidence="2" id="KW-1133">Transmembrane helix</keyword>
<dbReference type="InterPro" id="IPR032075">
    <property type="entry name" value="PI-PLC-C1"/>
</dbReference>
<dbReference type="AlphaFoldDB" id="A0A7S3NDG4"/>
<evidence type="ECO:0000256" key="2">
    <source>
        <dbReference type="SAM" id="Phobius"/>
    </source>
</evidence>